<reference evidence="2 3" key="1">
    <citation type="submission" date="2019-07" db="EMBL/GenBank/DDBJ databases">
        <title>Whole genome shotgun sequence of Actinotalea fermentans NBRC 105374.</title>
        <authorList>
            <person name="Hosoyama A."/>
            <person name="Uohara A."/>
            <person name="Ohji S."/>
            <person name="Ichikawa N."/>
        </authorList>
    </citation>
    <scope>NUCLEOTIDE SEQUENCE [LARGE SCALE GENOMIC DNA]</scope>
    <source>
        <strain evidence="2 3">NBRC 105374</strain>
    </source>
</reference>
<evidence type="ECO:0000313" key="2">
    <source>
        <dbReference type="EMBL" id="GEN79272.1"/>
    </source>
</evidence>
<sequence>MLVAAALVPPTALLVPGASGATPVLGVERAAAVAAATAVRAARPDVVVVVAPGRDAGRHAVGRLHPSLAASGLDDARLGWAPRATYGRGPAVLVDDTAAAVGVLLLDRAGWTGPVELATVGMDDPAALQATGARLVSGRSTGLLLVGGLSARRGPDGPLETDERAALVDDATVSDLSDLGPAARARLAAVPPQLAVELAVSAWAPWQVLLGAIQASDGGAAPEGGPTTAPAAPRVPTTVRHHVSAPFGATYATFSWRWS</sequence>
<dbReference type="Gene3D" id="3.40.830.10">
    <property type="entry name" value="LigB-like"/>
    <property type="match status" value="1"/>
</dbReference>
<proteinExistence type="predicted"/>
<accession>A0A511YVP7</accession>
<organism evidence="2 3">
    <name type="scientific">Actinotalea fermentans</name>
    <dbReference type="NCBI Taxonomy" id="43671"/>
    <lineage>
        <taxon>Bacteria</taxon>
        <taxon>Bacillati</taxon>
        <taxon>Actinomycetota</taxon>
        <taxon>Actinomycetes</taxon>
        <taxon>Micrococcales</taxon>
        <taxon>Cellulomonadaceae</taxon>
        <taxon>Actinotalea</taxon>
    </lineage>
</organism>
<comment type="caution">
    <text evidence="2">The sequence shown here is derived from an EMBL/GenBank/DDBJ whole genome shotgun (WGS) entry which is preliminary data.</text>
</comment>
<dbReference type="RefSeq" id="WP_261765472.1">
    <property type="nucleotide sequence ID" value="NZ_BJYK01000001.1"/>
</dbReference>
<keyword evidence="3" id="KW-1185">Reference proteome</keyword>
<name>A0A511YVP7_9CELL</name>
<dbReference type="AlphaFoldDB" id="A0A511YVP7"/>
<evidence type="ECO:0000256" key="1">
    <source>
        <dbReference type="SAM" id="SignalP"/>
    </source>
</evidence>
<dbReference type="EMBL" id="BJYK01000001">
    <property type="protein sequence ID" value="GEN79272.1"/>
    <property type="molecule type" value="Genomic_DNA"/>
</dbReference>
<dbReference type="Proteomes" id="UP000321484">
    <property type="component" value="Unassembled WGS sequence"/>
</dbReference>
<feature type="signal peptide" evidence="1">
    <location>
        <begin position="1"/>
        <end position="21"/>
    </location>
</feature>
<keyword evidence="1" id="KW-0732">Signal</keyword>
<feature type="chain" id="PRO_5022065835" evidence="1">
    <location>
        <begin position="22"/>
        <end position="259"/>
    </location>
</feature>
<gene>
    <name evidence="2" type="ORF">AFE02nite_10060</name>
</gene>
<protein>
    <submittedName>
        <fullName evidence="2">Uncharacterized protein</fullName>
    </submittedName>
</protein>
<evidence type="ECO:0000313" key="3">
    <source>
        <dbReference type="Proteomes" id="UP000321484"/>
    </source>
</evidence>